<reference evidence="4 5" key="1">
    <citation type="submission" date="2016-10" db="EMBL/GenBank/DDBJ databases">
        <authorList>
            <person name="de Groot N.N."/>
        </authorList>
    </citation>
    <scope>NUCLEOTIDE SEQUENCE [LARGE SCALE GENOMIC DNA]</scope>
    <source>
        <strain evidence="4 5">CGMCC 1.5058</strain>
    </source>
</reference>
<dbReference type="InterPro" id="IPR051121">
    <property type="entry name" value="FAH"/>
</dbReference>
<dbReference type="Gene3D" id="3.90.850.10">
    <property type="entry name" value="Fumarylacetoacetase-like, C-terminal domain"/>
    <property type="match status" value="1"/>
</dbReference>
<dbReference type="RefSeq" id="WP_031577739.1">
    <property type="nucleotide sequence ID" value="NZ_FNDZ01000002.1"/>
</dbReference>
<comment type="similarity">
    <text evidence="1">Belongs to the FAH family.</text>
</comment>
<organism evidence="4 5">
    <name type="scientific">Proteiniclasticum ruminis</name>
    <dbReference type="NCBI Taxonomy" id="398199"/>
    <lineage>
        <taxon>Bacteria</taxon>
        <taxon>Bacillati</taxon>
        <taxon>Bacillota</taxon>
        <taxon>Clostridia</taxon>
        <taxon>Eubacteriales</taxon>
        <taxon>Clostridiaceae</taxon>
        <taxon>Proteiniclasticum</taxon>
    </lineage>
</organism>
<accession>A0A1G8K3B7</accession>
<dbReference type="PANTHER" id="PTHR42796:SF4">
    <property type="entry name" value="FUMARYLACETOACETATE HYDROLASE DOMAIN-CONTAINING PROTEIN 2A"/>
    <property type="match status" value="1"/>
</dbReference>
<name>A0A1G8K3B7_9CLOT</name>
<evidence type="ECO:0000256" key="1">
    <source>
        <dbReference type="ARBA" id="ARBA00010211"/>
    </source>
</evidence>
<dbReference type="GO" id="GO:0016853">
    <property type="term" value="F:isomerase activity"/>
    <property type="evidence" value="ECO:0007669"/>
    <property type="project" value="UniProtKB-ARBA"/>
</dbReference>
<dbReference type="Proteomes" id="UP000183255">
    <property type="component" value="Unassembled WGS sequence"/>
</dbReference>
<evidence type="ECO:0000313" key="5">
    <source>
        <dbReference type="Proteomes" id="UP000183255"/>
    </source>
</evidence>
<dbReference type="EMBL" id="FNDZ01000002">
    <property type="protein sequence ID" value="SDI37945.1"/>
    <property type="molecule type" value="Genomic_DNA"/>
</dbReference>
<dbReference type="SUPFAM" id="SSF56529">
    <property type="entry name" value="FAH"/>
    <property type="match status" value="1"/>
</dbReference>
<dbReference type="Pfam" id="PF01557">
    <property type="entry name" value="FAA_hydrolase"/>
    <property type="match status" value="1"/>
</dbReference>
<keyword evidence="2" id="KW-0479">Metal-binding</keyword>
<protein>
    <submittedName>
        <fullName evidence="4">2-keto-4-pentenoate hydratase/2-oxohepta-3-ene-1,7-dioic acid hydratase (Catechol pathway)</fullName>
    </submittedName>
</protein>
<proteinExistence type="inferred from homology"/>
<dbReference type="PANTHER" id="PTHR42796">
    <property type="entry name" value="FUMARYLACETOACETATE HYDROLASE DOMAIN-CONTAINING PROTEIN 2A-RELATED"/>
    <property type="match status" value="1"/>
</dbReference>
<dbReference type="FunFam" id="3.90.850.10:FF:000002">
    <property type="entry name" value="2-hydroxyhepta-2,4-diene-1,7-dioate isomerase"/>
    <property type="match status" value="1"/>
</dbReference>
<dbReference type="GO" id="GO:0046872">
    <property type="term" value="F:metal ion binding"/>
    <property type="evidence" value="ECO:0007669"/>
    <property type="project" value="UniProtKB-KW"/>
</dbReference>
<evidence type="ECO:0000313" key="4">
    <source>
        <dbReference type="EMBL" id="SDI37945.1"/>
    </source>
</evidence>
<feature type="domain" description="Fumarylacetoacetase-like C-terminal" evidence="3">
    <location>
        <begin position="84"/>
        <end position="296"/>
    </location>
</feature>
<dbReference type="GO" id="GO:0019752">
    <property type="term" value="P:carboxylic acid metabolic process"/>
    <property type="evidence" value="ECO:0007669"/>
    <property type="project" value="UniProtKB-ARBA"/>
</dbReference>
<evidence type="ECO:0000259" key="3">
    <source>
        <dbReference type="Pfam" id="PF01557"/>
    </source>
</evidence>
<gene>
    <name evidence="4" type="ORF">SAMN05421804_102189</name>
</gene>
<dbReference type="InterPro" id="IPR011234">
    <property type="entry name" value="Fumarylacetoacetase-like_C"/>
</dbReference>
<dbReference type="AlphaFoldDB" id="A0A1G8K3B7"/>
<sequence length="296" mass="33208">MKFVWYEKNGIKQLGVLQKEESHILSLKDLLPERGFLDLLDFIKRYTPEDIAVIRGAMEKEKPQGTPLTKVRVLSPIERPIHDIICVGVNYESHLKESTLGLKDPKLDGPKEPVYFSKRAVRILGTEEPIEGFLSLDDALDYEVELAVLMGKEGRDIPKDKVKDHIFGYTVFNDVSSRTLQKSHIQWYKGKSLDTHSILGPYVLFAEDAAYPPDFTVETQVNGELRQKSSTRLFIHDVDKLISDFSRGITLEAGDIIATGTPSGVGMGFDPPKFLKSGDLMECSISGIGTLRNKVR</sequence>
<evidence type="ECO:0000256" key="2">
    <source>
        <dbReference type="ARBA" id="ARBA00022723"/>
    </source>
</evidence>
<dbReference type="InterPro" id="IPR036663">
    <property type="entry name" value="Fumarylacetoacetase_C_sf"/>
</dbReference>